<keyword evidence="3" id="KW-0812">Transmembrane</keyword>
<comment type="caution">
    <text evidence="5">The sequence shown here is derived from an EMBL/GenBank/DDBJ whole genome shotgun (WGS) entry which is preliminary data.</text>
</comment>
<name>A0A9Q0AJE7_9PEZI</name>
<dbReference type="PROSITE" id="PS00211">
    <property type="entry name" value="ABC_TRANSPORTER_1"/>
    <property type="match status" value="1"/>
</dbReference>
<keyword evidence="3" id="KW-1133">Transmembrane helix</keyword>
<evidence type="ECO:0000256" key="1">
    <source>
        <dbReference type="ARBA" id="ARBA00022741"/>
    </source>
</evidence>
<dbReference type="GO" id="GO:0016887">
    <property type="term" value="F:ATP hydrolysis activity"/>
    <property type="evidence" value="ECO:0007669"/>
    <property type="project" value="InterPro"/>
</dbReference>
<dbReference type="Proteomes" id="UP000829685">
    <property type="component" value="Unassembled WGS sequence"/>
</dbReference>
<dbReference type="AlphaFoldDB" id="A0A9Q0AJE7"/>
<gene>
    <name evidence="5" type="ORF">JX265_011603</name>
</gene>
<dbReference type="GO" id="GO:0042626">
    <property type="term" value="F:ATPase-coupled transmembrane transporter activity"/>
    <property type="evidence" value="ECO:0007669"/>
    <property type="project" value="TreeGrafter"/>
</dbReference>
<dbReference type="SUPFAM" id="SSF52540">
    <property type="entry name" value="P-loop containing nucleoside triphosphate hydrolases"/>
    <property type="match status" value="1"/>
</dbReference>
<feature type="transmembrane region" description="Helical" evidence="3">
    <location>
        <begin position="406"/>
        <end position="427"/>
    </location>
</feature>
<sequence>MIGSLQSAYPLDQVDDVDLKRLCEALWGWELCASCKGGQSCSGAKCAWERAPVFASYFAFYKDVTSAYVPELLYGDQPALRSHQDVADIIRLIKDRPDELRAQLTHQYFSQRPSKSPSSTDQHRAFNIVVKIMTMVNCSAEQQPSGILDLGTELGTQLIPWHNDASFSSFVSRAFPKGDVGALNILDHAGKSRDIQSSITARRLEKIARLTFRGTEDLRNHLRLDSKNGVVEIYHYTSVLKEHLAIANSSSKNNIPAQVALEALHSLQMILFPFGTDSELKLRRLVAKQSLDPDCVNYDFVAYDEDFPYRHFGTRLMELYDEVESPSPRGIMEKWFERKSGARGLNPHEGGGHTSDLVLYLKHTSNPAIMDLHDLNVSYKRDTADIAFGPQKDDVFDFTLLFEQGILGILPSALFILVSIARTISLWQRETCVRAGRLLWAKLAAVTTLICFRIALVALWALAGTSGFISIDGLDLAWVPSAVPRTHLTALPQDSVTPPGSVRTNLDPLETVVGDEVLIDALSRVGVWETISSRGGLDVGFESLGLSHGQQQLFCLARALLSKNPVVLLDEATSSVDHHSDEQAQRVLREAFKEKTVLVVAHRLETICDLDLVVVMEKGRIVEMGDPRELKRKPHSLFRTLWESRHG</sequence>
<dbReference type="EMBL" id="JAFIMR010000044">
    <property type="protein sequence ID" value="KAI1856356.1"/>
    <property type="molecule type" value="Genomic_DNA"/>
</dbReference>
<evidence type="ECO:0000256" key="3">
    <source>
        <dbReference type="SAM" id="Phobius"/>
    </source>
</evidence>
<feature type="domain" description="ABC transporter" evidence="4">
    <location>
        <begin position="401"/>
        <end position="643"/>
    </location>
</feature>
<dbReference type="GO" id="GO:0005524">
    <property type="term" value="F:ATP binding"/>
    <property type="evidence" value="ECO:0007669"/>
    <property type="project" value="UniProtKB-KW"/>
</dbReference>
<dbReference type="PANTHER" id="PTHR24223:SF269">
    <property type="entry name" value="ABC MULTIDRUG TRANSPORTER (EUROFUNG)-RELATED"/>
    <property type="match status" value="1"/>
</dbReference>
<accession>A0A9Q0AJE7</accession>
<evidence type="ECO:0000313" key="6">
    <source>
        <dbReference type="Proteomes" id="UP000829685"/>
    </source>
</evidence>
<dbReference type="InterPro" id="IPR003439">
    <property type="entry name" value="ABC_transporter-like_ATP-bd"/>
</dbReference>
<protein>
    <recommendedName>
        <fullName evidence="4">ABC transporter domain-containing protein</fullName>
    </recommendedName>
</protein>
<keyword evidence="6" id="KW-1185">Reference proteome</keyword>
<dbReference type="PROSITE" id="PS50893">
    <property type="entry name" value="ABC_TRANSPORTER_2"/>
    <property type="match status" value="1"/>
</dbReference>
<dbReference type="Gene3D" id="3.40.50.300">
    <property type="entry name" value="P-loop containing nucleotide triphosphate hydrolases"/>
    <property type="match status" value="1"/>
</dbReference>
<evidence type="ECO:0000259" key="4">
    <source>
        <dbReference type="PROSITE" id="PS50893"/>
    </source>
</evidence>
<dbReference type="Pfam" id="PF00005">
    <property type="entry name" value="ABC_tran"/>
    <property type="match status" value="1"/>
</dbReference>
<dbReference type="InterPro" id="IPR050173">
    <property type="entry name" value="ABC_transporter_C-like"/>
</dbReference>
<keyword evidence="2" id="KW-0067">ATP-binding</keyword>
<proteinExistence type="predicted"/>
<keyword evidence="1" id="KW-0547">Nucleotide-binding</keyword>
<reference evidence="5" key="1">
    <citation type="submission" date="2021-03" db="EMBL/GenBank/DDBJ databases">
        <title>Revisited historic fungal species revealed as producer of novel bioactive compounds through whole genome sequencing and comparative genomics.</title>
        <authorList>
            <person name="Vignolle G.A."/>
            <person name="Hochenegger N."/>
            <person name="Mach R.L."/>
            <person name="Mach-Aigner A.R."/>
            <person name="Javad Rahimi M."/>
            <person name="Salim K.A."/>
            <person name="Chan C.M."/>
            <person name="Lim L.B.L."/>
            <person name="Cai F."/>
            <person name="Druzhinina I.S."/>
            <person name="U'Ren J.M."/>
            <person name="Derntl C."/>
        </authorList>
    </citation>
    <scope>NUCLEOTIDE SEQUENCE</scope>
    <source>
        <strain evidence="5">TUCIM 5799</strain>
    </source>
</reference>
<feature type="transmembrane region" description="Helical" evidence="3">
    <location>
        <begin position="439"/>
        <end position="462"/>
    </location>
</feature>
<dbReference type="InterPro" id="IPR017871">
    <property type="entry name" value="ABC_transporter-like_CS"/>
</dbReference>
<dbReference type="PANTHER" id="PTHR24223">
    <property type="entry name" value="ATP-BINDING CASSETTE SUB-FAMILY C"/>
    <property type="match status" value="1"/>
</dbReference>
<organism evidence="5 6">
    <name type="scientific">Neoarthrinium moseri</name>
    <dbReference type="NCBI Taxonomy" id="1658444"/>
    <lineage>
        <taxon>Eukaryota</taxon>
        <taxon>Fungi</taxon>
        <taxon>Dikarya</taxon>
        <taxon>Ascomycota</taxon>
        <taxon>Pezizomycotina</taxon>
        <taxon>Sordariomycetes</taxon>
        <taxon>Xylariomycetidae</taxon>
        <taxon>Amphisphaeriales</taxon>
        <taxon>Apiosporaceae</taxon>
        <taxon>Neoarthrinium</taxon>
    </lineage>
</organism>
<evidence type="ECO:0000313" key="5">
    <source>
        <dbReference type="EMBL" id="KAI1856356.1"/>
    </source>
</evidence>
<dbReference type="GO" id="GO:0016020">
    <property type="term" value="C:membrane"/>
    <property type="evidence" value="ECO:0007669"/>
    <property type="project" value="TreeGrafter"/>
</dbReference>
<dbReference type="InterPro" id="IPR027417">
    <property type="entry name" value="P-loop_NTPase"/>
</dbReference>
<keyword evidence="3" id="KW-0472">Membrane</keyword>
<evidence type="ECO:0000256" key="2">
    <source>
        <dbReference type="ARBA" id="ARBA00022840"/>
    </source>
</evidence>